<dbReference type="Proteomes" id="UP000183200">
    <property type="component" value="Unassembled WGS sequence"/>
</dbReference>
<sequence length="70" mass="7561">MYILNFKIALRNLFGGLAIFISCLGLFGLSAFSAEQRAKEIGVRKVLGASVSGIVQLLSVNFVKTVLIFP</sequence>
<reference evidence="9" key="1">
    <citation type="submission" date="2016-10" db="EMBL/GenBank/DDBJ databases">
        <authorList>
            <person name="Varghese N."/>
            <person name="Submissions S."/>
        </authorList>
    </citation>
    <scope>NUCLEOTIDE SEQUENCE [LARGE SCALE GENOMIC DNA]</scope>
    <source>
        <strain evidence="9">DSM 19110</strain>
    </source>
</reference>
<gene>
    <name evidence="8" type="ORF">SAMN05421820_1203</name>
</gene>
<evidence type="ECO:0000256" key="2">
    <source>
        <dbReference type="ARBA" id="ARBA00022475"/>
    </source>
</evidence>
<dbReference type="Pfam" id="PF02687">
    <property type="entry name" value="FtsX"/>
    <property type="match status" value="1"/>
</dbReference>
<evidence type="ECO:0000256" key="6">
    <source>
        <dbReference type="SAM" id="Phobius"/>
    </source>
</evidence>
<feature type="domain" description="ABC3 transporter permease C-terminal" evidence="7">
    <location>
        <begin position="13"/>
        <end position="61"/>
    </location>
</feature>
<dbReference type="STRING" id="430522.BFS30_16095"/>
<name>A0A1H0M0G2_9SPHI</name>
<protein>
    <submittedName>
        <fullName evidence="8">FtsX-like permease family protein</fullName>
    </submittedName>
</protein>
<keyword evidence="3 6" id="KW-0812">Transmembrane</keyword>
<dbReference type="EMBL" id="FNGY01000020">
    <property type="protein sequence ID" value="SDO73875.1"/>
    <property type="molecule type" value="Genomic_DNA"/>
</dbReference>
<evidence type="ECO:0000313" key="9">
    <source>
        <dbReference type="Proteomes" id="UP000183200"/>
    </source>
</evidence>
<dbReference type="InterPro" id="IPR003838">
    <property type="entry name" value="ABC3_permease_C"/>
</dbReference>
<keyword evidence="2" id="KW-1003">Cell membrane</keyword>
<feature type="transmembrane region" description="Helical" evidence="6">
    <location>
        <begin position="46"/>
        <end position="69"/>
    </location>
</feature>
<keyword evidence="9" id="KW-1185">Reference proteome</keyword>
<organism evidence="8 9">
    <name type="scientific">Pedobacter steynii</name>
    <dbReference type="NCBI Taxonomy" id="430522"/>
    <lineage>
        <taxon>Bacteria</taxon>
        <taxon>Pseudomonadati</taxon>
        <taxon>Bacteroidota</taxon>
        <taxon>Sphingobacteriia</taxon>
        <taxon>Sphingobacteriales</taxon>
        <taxon>Sphingobacteriaceae</taxon>
        <taxon>Pedobacter</taxon>
    </lineage>
</organism>
<feature type="transmembrane region" description="Helical" evidence="6">
    <location>
        <begin position="12"/>
        <end position="34"/>
    </location>
</feature>
<dbReference type="PROSITE" id="PS51257">
    <property type="entry name" value="PROKAR_LIPOPROTEIN"/>
    <property type="match status" value="1"/>
</dbReference>
<dbReference type="GO" id="GO:0005886">
    <property type="term" value="C:plasma membrane"/>
    <property type="evidence" value="ECO:0007669"/>
    <property type="project" value="UniProtKB-SubCell"/>
</dbReference>
<evidence type="ECO:0000256" key="1">
    <source>
        <dbReference type="ARBA" id="ARBA00004651"/>
    </source>
</evidence>
<keyword evidence="4 6" id="KW-1133">Transmembrane helix</keyword>
<keyword evidence="5 6" id="KW-0472">Membrane</keyword>
<evidence type="ECO:0000259" key="7">
    <source>
        <dbReference type="Pfam" id="PF02687"/>
    </source>
</evidence>
<evidence type="ECO:0000256" key="5">
    <source>
        <dbReference type="ARBA" id="ARBA00023136"/>
    </source>
</evidence>
<comment type="subcellular location">
    <subcellularLocation>
        <location evidence="1">Cell membrane</location>
        <topology evidence="1">Multi-pass membrane protein</topology>
    </subcellularLocation>
</comment>
<evidence type="ECO:0000256" key="4">
    <source>
        <dbReference type="ARBA" id="ARBA00022989"/>
    </source>
</evidence>
<dbReference type="RefSeq" id="WP_074613046.1">
    <property type="nucleotide sequence ID" value="NZ_FNGY01000020.1"/>
</dbReference>
<proteinExistence type="predicted"/>
<accession>A0A1H0M0G2</accession>
<dbReference type="AlphaFoldDB" id="A0A1H0M0G2"/>
<evidence type="ECO:0000313" key="8">
    <source>
        <dbReference type="EMBL" id="SDO73875.1"/>
    </source>
</evidence>
<evidence type="ECO:0000256" key="3">
    <source>
        <dbReference type="ARBA" id="ARBA00022692"/>
    </source>
</evidence>